<dbReference type="RefSeq" id="XP_066932455.1">
    <property type="nucleotide sequence ID" value="XM_067076354.1"/>
</dbReference>
<dbReference type="OrthoDB" id="5945099at2759"/>
<evidence type="ECO:0000313" key="3">
    <source>
        <dbReference type="Proteomes" id="UP000594262"/>
    </source>
</evidence>
<accession>A0A7M5XEJ5</accession>
<dbReference type="AlphaFoldDB" id="A0A7M5XEJ5"/>
<feature type="signal peptide" evidence="1">
    <location>
        <begin position="1"/>
        <end position="18"/>
    </location>
</feature>
<feature type="chain" id="PRO_5029828023" evidence="1">
    <location>
        <begin position="19"/>
        <end position="187"/>
    </location>
</feature>
<keyword evidence="3" id="KW-1185">Reference proteome</keyword>
<name>A0A7M5XEJ5_9CNID</name>
<organism evidence="2 3">
    <name type="scientific">Clytia hemisphaerica</name>
    <dbReference type="NCBI Taxonomy" id="252671"/>
    <lineage>
        <taxon>Eukaryota</taxon>
        <taxon>Metazoa</taxon>
        <taxon>Cnidaria</taxon>
        <taxon>Hydrozoa</taxon>
        <taxon>Hydroidolina</taxon>
        <taxon>Leptothecata</taxon>
        <taxon>Obeliida</taxon>
        <taxon>Clytiidae</taxon>
        <taxon>Clytia</taxon>
    </lineage>
</organism>
<protein>
    <submittedName>
        <fullName evidence="2">Uncharacterized protein</fullName>
    </submittedName>
</protein>
<dbReference type="EnsemblMetazoa" id="CLYHEMT022036.1">
    <property type="protein sequence ID" value="CLYHEMP022036.1"/>
    <property type="gene ID" value="CLYHEMG022036"/>
</dbReference>
<keyword evidence="1" id="KW-0732">Signal</keyword>
<reference evidence="2" key="1">
    <citation type="submission" date="2021-01" db="UniProtKB">
        <authorList>
            <consortium name="EnsemblMetazoa"/>
        </authorList>
    </citation>
    <scope>IDENTIFICATION</scope>
</reference>
<sequence length="187" mass="21480">MWTSTAVILTLFAWICNCEVQWEMLGNNICYGARRGTYGTIKLEKEGFLFALKFEHVSGYLTCDRGRNTYYASNWGCHADGDRNGITNKDIGTFLTDESDEIIFPAGAKEISQWQENPYYRLPGYKGDSKDLVMACHCSPMYARVGQELRIWYGEALFNRMIRSRRYDERDNGGQHCINIYAKFGGL</sequence>
<dbReference type="Proteomes" id="UP000594262">
    <property type="component" value="Unplaced"/>
</dbReference>
<dbReference type="GeneID" id="136820115"/>
<proteinExistence type="predicted"/>
<evidence type="ECO:0000313" key="2">
    <source>
        <dbReference type="EnsemblMetazoa" id="CLYHEMP022036.1"/>
    </source>
</evidence>
<evidence type="ECO:0000256" key="1">
    <source>
        <dbReference type="SAM" id="SignalP"/>
    </source>
</evidence>